<dbReference type="Proteomes" id="UP000196239">
    <property type="component" value="Chromosome 1"/>
</dbReference>
<name>A0A128A3U3_9ARCH</name>
<dbReference type="AlphaFoldDB" id="A0A128A3U3"/>
<evidence type="ECO:0000313" key="1">
    <source>
        <dbReference type="EMBL" id="CUR52034.1"/>
    </source>
</evidence>
<gene>
    <name evidence="1" type="ORF">NDEV_1269</name>
</gene>
<dbReference type="KEGG" id="ndv:NDEV_1269"/>
<reference evidence="2" key="1">
    <citation type="submission" date="2015-10" db="EMBL/GenBank/DDBJ databases">
        <authorList>
            <person name="Lehtovirta-Morley L.E."/>
            <person name="Vieille C."/>
        </authorList>
    </citation>
    <scope>NUCLEOTIDE SEQUENCE [LARGE SCALE GENOMIC DNA]</scope>
</reference>
<dbReference type="EMBL" id="LN890280">
    <property type="protein sequence ID" value="CUR52034.1"/>
    <property type="molecule type" value="Genomic_DNA"/>
</dbReference>
<accession>A0A128A3U3</accession>
<organism evidence="1 2">
    <name type="scientific">Nitrosotalea devaniterrae</name>
    <dbReference type="NCBI Taxonomy" id="1078905"/>
    <lineage>
        <taxon>Archaea</taxon>
        <taxon>Nitrososphaerota</taxon>
        <taxon>Nitrososphaeria</taxon>
        <taxon>Nitrosotaleales</taxon>
        <taxon>Nitrosotaleaceae</taxon>
        <taxon>Nitrosotalea</taxon>
    </lineage>
</organism>
<protein>
    <submittedName>
        <fullName evidence="1">Uncharacterized protein</fullName>
    </submittedName>
</protein>
<proteinExistence type="predicted"/>
<keyword evidence="2" id="KW-1185">Reference proteome</keyword>
<evidence type="ECO:0000313" key="2">
    <source>
        <dbReference type="Proteomes" id="UP000196239"/>
    </source>
</evidence>
<sequence>MTDSATITKCLDYAVQIMQWVEGKEHFLAMGKVLLCTLILGGP</sequence>